<name>A0ABU2ZNF2_9ALTE</name>
<proteinExistence type="predicted"/>
<dbReference type="EMBL" id="JAVRHX010000001">
    <property type="protein sequence ID" value="MDT0593573.1"/>
    <property type="molecule type" value="Genomic_DNA"/>
</dbReference>
<dbReference type="PANTHER" id="PTHR36928:SF1">
    <property type="entry name" value="PHOSPHATASE YCDX-RELATED"/>
    <property type="match status" value="1"/>
</dbReference>
<dbReference type="RefSeq" id="WP_311367081.1">
    <property type="nucleotide sequence ID" value="NZ_JAVRHX010000001.1"/>
</dbReference>
<evidence type="ECO:0000259" key="1">
    <source>
        <dbReference type="SMART" id="SM00481"/>
    </source>
</evidence>
<organism evidence="2 3">
    <name type="scientific">Glaciecola petra</name>
    <dbReference type="NCBI Taxonomy" id="3075602"/>
    <lineage>
        <taxon>Bacteria</taxon>
        <taxon>Pseudomonadati</taxon>
        <taxon>Pseudomonadota</taxon>
        <taxon>Gammaproteobacteria</taxon>
        <taxon>Alteromonadales</taxon>
        <taxon>Alteromonadaceae</taxon>
        <taxon>Glaciecola</taxon>
    </lineage>
</organism>
<dbReference type="Proteomes" id="UP001253545">
    <property type="component" value="Unassembled WGS sequence"/>
</dbReference>
<dbReference type="CDD" id="cd07432">
    <property type="entry name" value="PHP_HisPPase"/>
    <property type="match status" value="1"/>
</dbReference>
<feature type="domain" description="Polymerase/histidinol phosphatase N-terminal" evidence="1">
    <location>
        <begin position="433"/>
        <end position="507"/>
    </location>
</feature>
<dbReference type="InterPro" id="IPR016195">
    <property type="entry name" value="Pol/histidinol_Pase-like"/>
</dbReference>
<keyword evidence="3" id="KW-1185">Reference proteome</keyword>
<dbReference type="InterPro" id="IPR003141">
    <property type="entry name" value="Pol/His_phosphatase_N"/>
</dbReference>
<dbReference type="InterPro" id="IPR050243">
    <property type="entry name" value="PHP_phosphatase"/>
</dbReference>
<dbReference type="SUPFAM" id="SSF89550">
    <property type="entry name" value="PHP domain-like"/>
    <property type="match status" value="1"/>
</dbReference>
<dbReference type="InterPro" id="IPR004013">
    <property type="entry name" value="PHP_dom"/>
</dbReference>
<accession>A0ABU2ZNF2</accession>
<evidence type="ECO:0000313" key="3">
    <source>
        <dbReference type="Proteomes" id="UP001253545"/>
    </source>
</evidence>
<sequence>MAFLLVLLALIIDFSPLIAEKPVLDGNQAQQARGQAKQLIDGLASSADTIDLRFAESDILAISATMSHMFDNTNFGLGYSPQNITIASSSSFGLGLFNIYLNLSCQIGIDFRASHIKTCHIGDLPLPGFLVDGILYSSLYLVFDGEVADTIDNLITSAQIENRAIVIDASKSIDFRKRVNDTLSDARSVAKLAIQNNIPDPSIIQIYLDDLARQGDNENLFWYIRNSMQLASLRSIDNPAVIENQAALWAWAISFAGDRFASLAGIDKYETNRKVKLRDRRDLALHFLFSAIIAQISNNEFSANVGELKEILDSGKGGSGFSFADLVADNTGIAFSRTLTENTRSALAAQQLLANMYDERSLIPHVHDLPEGLSDSEFKILFSSAQSETFKDYVASVDARIKQLPLYTNAAIDNSNKPMSLIDEFPYGKWLTIDTHIHSTYSDGEYSIANIAAKSKQFGCDAIAITDHGDSPYTGVFSSKYFDDIKKANVDNTNLTVIPGLEWNIPPFNGREHATVLLPRTANTENNYADFKSKYDHFNDFSKMLISQKPAFDWLNSLARSAPVAPVVFYNHPSRKDLQVSENSFDFLNWQSMSSTLIGMSAAPGHQRLSGEDRGAYIQRLRTLHGMDPTARVGGEWDKLLQQGLRVLSARAPSDFHNLNMDYWPCEYSSTHVYAKSNTHNDILEALTNGKTWAQLGQFVEYLDFGILSRNKKYSSGQVLAVRQSQEIEIRILMRLKELDWDGFSTRLDELNLVVVSANNVESINLLPNAKLNGKKIELTMNMNIGPDIKAIRLVGRSIQPGLHHYKVFTNPIFVTNNVME</sequence>
<gene>
    <name evidence="2" type="ORF">RM552_01790</name>
</gene>
<dbReference type="Pfam" id="PF02811">
    <property type="entry name" value="PHP"/>
    <property type="match status" value="1"/>
</dbReference>
<comment type="caution">
    <text evidence="2">The sequence shown here is derived from an EMBL/GenBank/DDBJ whole genome shotgun (WGS) entry which is preliminary data.</text>
</comment>
<dbReference type="PANTHER" id="PTHR36928">
    <property type="entry name" value="PHOSPHATASE YCDX-RELATED"/>
    <property type="match status" value="1"/>
</dbReference>
<reference evidence="2 3" key="1">
    <citation type="submission" date="2023-09" db="EMBL/GenBank/DDBJ databases">
        <authorList>
            <person name="Rey-Velasco X."/>
        </authorList>
    </citation>
    <scope>NUCLEOTIDE SEQUENCE [LARGE SCALE GENOMIC DNA]</scope>
    <source>
        <strain evidence="2 3">P117</strain>
    </source>
</reference>
<dbReference type="SMART" id="SM00481">
    <property type="entry name" value="POLIIIAc"/>
    <property type="match status" value="1"/>
</dbReference>
<dbReference type="Gene3D" id="3.20.20.140">
    <property type="entry name" value="Metal-dependent hydrolases"/>
    <property type="match status" value="1"/>
</dbReference>
<protein>
    <submittedName>
        <fullName evidence="2">PHP domain-containing protein</fullName>
    </submittedName>
</protein>
<evidence type="ECO:0000313" key="2">
    <source>
        <dbReference type="EMBL" id="MDT0593573.1"/>
    </source>
</evidence>